<evidence type="ECO:0000256" key="2">
    <source>
        <dbReference type="SAM" id="SignalP"/>
    </source>
</evidence>
<feature type="compositionally biased region" description="Polar residues" evidence="1">
    <location>
        <begin position="47"/>
        <end position="56"/>
    </location>
</feature>
<gene>
    <name evidence="4" type="ORF">NJ959_09275</name>
</gene>
<feature type="compositionally biased region" description="Basic and acidic residues" evidence="1">
    <location>
        <begin position="59"/>
        <end position="76"/>
    </location>
</feature>
<comment type="caution">
    <text evidence="4">The sequence shown here is derived from an EMBL/GenBank/DDBJ whole genome shotgun (WGS) entry which is preliminary data.</text>
</comment>
<dbReference type="Proteomes" id="UP001204953">
    <property type="component" value="Unassembled WGS sequence"/>
</dbReference>
<dbReference type="RefSeq" id="WP_254011454.1">
    <property type="nucleotide sequence ID" value="NZ_JAMZMM010000066.1"/>
</dbReference>
<dbReference type="PROSITE" id="PS51257">
    <property type="entry name" value="PROKAR_LIPOPROTEIN"/>
    <property type="match status" value="1"/>
</dbReference>
<protein>
    <submittedName>
        <fullName evidence="4">BON domain-containing protein</fullName>
    </submittedName>
</protein>
<evidence type="ECO:0000259" key="3">
    <source>
        <dbReference type="PROSITE" id="PS50914"/>
    </source>
</evidence>
<evidence type="ECO:0000256" key="1">
    <source>
        <dbReference type="SAM" id="MobiDB-lite"/>
    </source>
</evidence>
<dbReference type="InterPro" id="IPR007055">
    <property type="entry name" value="BON_dom"/>
</dbReference>
<dbReference type="EMBL" id="JAMZMM010000066">
    <property type="protein sequence ID" value="MCP2728660.1"/>
    <property type="molecule type" value="Genomic_DNA"/>
</dbReference>
<evidence type="ECO:0000313" key="4">
    <source>
        <dbReference type="EMBL" id="MCP2728660.1"/>
    </source>
</evidence>
<dbReference type="Pfam" id="PF04972">
    <property type="entry name" value="BON"/>
    <property type="match status" value="1"/>
</dbReference>
<keyword evidence="2" id="KW-0732">Signal</keyword>
<feature type="signal peptide" evidence="2">
    <location>
        <begin position="1"/>
        <end position="33"/>
    </location>
</feature>
<sequence length="153" mass="16285">MNKIAKISSALPLVVNVLLIATLSACSSPPNTASDTPTNDKGEVSAAKNSPTTQDDAQSETRKKQVEADNRAKEQRNNVGGDSQKSTEENLVSEVRNKLESNLPGDKLTVTTKNADVTVSGEVKTQGELDKIKPLVMEIKGVKSVMVKAVVKP</sequence>
<feature type="compositionally biased region" description="Polar residues" evidence="1">
    <location>
        <begin position="26"/>
        <end position="37"/>
    </location>
</feature>
<proteinExistence type="predicted"/>
<feature type="region of interest" description="Disordered" evidence="1">
    <location>
        <begin position="26"/>
        <end position="108"/>
    </location>
</feature>
<dbReference type="PROSITE" id="PS50914">
    <property type="entry name" value="BON"/>
    <property type="match status" value="1"/>
</dbReference>
<organism evidence="4 5">
    <name type="scientific">Limnofasciculus baicalensis BBK-W-15</name>
    <dbReference type="NCBI Taxonomy" id="2699891"/>
    <lineage>
        <taxon>Bacteria</taxon>
        <taxon>Bacillati</taxon>
        <taxon>Cyanobacteriota</taxon>
        <taxon>Cyanophyceae</taxon>
        <taxon>Coleofasciculales</taxon>
        <taxon>Coleofasciculaceae</taxon>
        <taxon>Limnofasciculus</taxon>
        <taxon>Limnofasciculus baicalensis</taxon>
    </lineage>
</organism>
<evidence type="ECO:0000313" key="5">
    <source>
        <dbReference type="Proteomes" id="UP001204953"/>
    </source>
</evidence>
<feature type="domain" description="BON" evidence="3">
    <location>
        <begin position="83"/>
        <end position="153"/>
    </location>
</feature>
<dbReference type="AlphaFoldDB" id="A0AAE3GQ62"/>
<keyword evidence="5" id="KW-1185">Reference proteome</keyword>
<name>A0AAE3GQ62_9CYAN</name>
<reference evidence="4" key="1">
    <citation type="submission" date="2022-06" db="EMBL/GenBank/DDBJ databases">
        <title>New cyanobacteria of genus Symplocastrum in benthos of Lake Baikal.</title>
        <authorList>
            <person name="Sorokovikova E."/>
            <person name="Tikhonova I."/>
            <person name="Krasnopeev A."/>
            <person name="Evseev P."/>
            <person name="Gladkikh A."/>
            <person name="Belykh O."/>
        </authorList>
    </citation>
    <scope>NUCLEOTIDE SEQUENCE</scope>
    <source>
        <strain evidence="4">BBK-W-15</strain>
    </source>
</reference>
<feature type="chain" id="PRO_5041927230" evidence="2">
    <location>
        <begin position="34"/>
        <end position="153"/>
    </location>
</feature>
<accession>A0AAE3GQ62</accession>